<dbReference type="GO" id="GO:0009251">
    <property type="term" value="P:glucan catabolic process"/>
    <property type="evidence" value="ECO:0007669"/>
    <property type="project" value="TreeGrafter"/>
</dbReference>
<dbReference type="InterPro" id="IPR051915">
    <property type="entry name" value="Cellulose_Degrad_GH3"/>
</dbReference>
<dbReference type="InterPro" id="IPR017853">
    <property type="entry name" value="GH"/>
</dbReference>
<dbReference type="SUPFAM" id="SSF51445">
    <property type="entry name" value="(Trans)glycosidases"/>
    <property type="match status" value="1"/>
</dbReference>
<organism evidence="3 4">
    <name type="scientific">Capsicum baccatum</name>
    <name type="common">Peruvian pepper</name>
    <dbReference type="NCBI Taxonomy" id="33114"/>
    <lineage>
        <taxon>Eukaryota</taxon>
        <taxon>Viridiplantae</taxon>
        <taxon>Streptophyta</taxon>
        <taxon>Embryophyta</taxon>
        <taxon>Tracheophyta</taxon>
        <taxon>Spermatophyta</taxon>
        <taxon>Magnoliopsida</taxon>
        <taxon>eudicotyledons</taxon>
        <taxon>Gunneridae</taxon>
        <taxon>Pentapetalae</taxon>
        <taxon>asterids</taxon>
        <taxon>lamiids</taxon>
        <taxon>Solanales</taxon>
        <taxon>Solanaceae</taxon>
        <taxon>Solanoideae</taxon>
        <taxon>Capsiceae</taxon>
        <taxon>Capsicum</taxon>
    </lineage>
</organism>
<sequence>MVSKEVAVDQRSLSIYQGHKGLLITDWEALDRLTDPNGCDYCQSIKSSINAGIDMVMVPFRYELFLTEMLSLVESGEIPMTRIDDVVELILRDKFVAGLFSFYEAALDLVKDRNLEMLIDSCLEGQEIIRKLKNFVSVGSLAALQKNRY</sequence>
<keyword evidence="1" id="KW-0378">Hydrolase</keyword>
<evidence type="ECO:0000313" key="4">
    <source>
        <dbReference type="Proteomes" id="UP000224567"/>
    </source>
</evidence>
<dbReference type="InterPro" id="IPR036962">
    <property type="entry name" value="Glyco_hydro_3_N_sf"/>
</dbReference>
<comment type="caution">
    <text evidence="3">The sequence shown here is derived from an EMBL/GenBank/DDBJ whole genome shotgun (WGS) entry which is preliminary data.</text>
</comment>
<reference evidence="4" key="2">
    <citation type="journal article" date="2017" name="J. Anim. Genet.">
        <title>Multiple reference genome sequences of hot pepper reveal the massive evolution of plant disease resistance genes by retroduplication.</title>
        <authorList>
            <person name="Kim S."/>
            <person name="Park J."/>
            <person name="Yeom S.-I."/>
            <person name="Kim Y.-M."/>
            <person name="Seo E."/>
            <person name="Kim K.-T."/>
            <person name="Kim M.-S."/>
            <person name="Lee J.M."/>
            <person name="Cheong K."/>
            <person name="Shin H.-S."/>
            <person name="Kim S.-B."/>
            <person name="Han K."/>
            <person name="Lee J."/>
            <person name="Park M."/>
            <person name="Lee H.-A."/>
            <person name="Lee H.-Y."/>
            <person name="Lee Y."/>
            <person name="Oh S."/>
            <person name="Lee J.H."/>
            <person name="Choi E."/>
            <person name="Choi E."/>
            <person name="Lee S.E."/>
            <person name="Jeon J."/>
            <person name="Kim H."/>
            <person name="Choi G."/>
            <person name="Song H."/>
            <person name="Lee J."/>
            <person name="Lee S.-C."/>
            <person name="Kwon J.-K."/>
            <person name="Lee H.-Y."/>
            <person name="Koo N."/>
            <person name="Hong Y."/>
            <person name="Kim R.W."/>
            <person name="Kang W.-H."/>
            <person name="Huh J.H."/>
            <person name="Kang B.-C."/>
            <person name="Yang T.-J."/>
            <person name="Lee Y.-H."/>
            <person name="Bennetzen J.L."/>
            <person name="Choi D."/>
        </authorList>
    </citation>
    <scope>NUCLEOTIDE SEQUENCE [LARGE SCALE GENOMIC DNA]</scope>
    <source>
        <strain evidence="4">cv. PBC81</strain>
    </source>
</reference>
<dbReference type="Proteomes" id="UP000224567">
    <property type="component" value="Unassembled WGS sequence"/>
</dbReference>
<evidence type="ECO:0000313" key="3">
    <source>
        <dbReference type="EMBL" id="PHT34628.1"/>
    </source>
</evidence>
<protein>
    <recommendedName>
        <fullName evidence="2">Glycoside hydrolase family 3 N-terminal domain-containing protein</fullName>
    </recommendedName>
</protein>
<dbReference type="AlphaFoldDB" id="A0A2G2VNR6"/>
<evidence type="ECO:0000259" key="2">
    <source>
        <dbReference type="Pfam" id="PF00933"/>
    </source>
</evidence>
<dbReference type="PANTHER" id="PTHR30620:SF33">
    <property type="entry name" value="BETA-D-GLUCAN EXOHYDROLASE-LIKE PROTEIN-RELATED"/>
    <property type="match status" value="1"/>
</dbReference>
<keyword evidence="4" id="KW-1185">Reference proteome</keyword>
<dbReference type="GO" id="GO:0008422">
    <property type="term" value="F:beta-glucosidase activity"/>
    <property type="evidence" value="ECO:0007669"/>
    <property type="project" value="TreeGrafter"/>
</dbReference>
<reference evidence="3 4" key="1">
    <citation type="journal article" date="2017" name="Genome Biol.">
        <title>New reference genome sequences of hot pepper reveal the massive evolution of plant disease-resistance genes by retroduplication.</title>
        <authorList>
            <person name="Kim S."/>
            <person name="Park J."/>
            <person name="Yeom S.I."/>
            <person name="Kim Y.M."/>
            <person name="Seo E."/>
            <person name="Kim K.T."/>
            <person name="Kim M.S."/>
            <person name="Lee J.M."/>
            <person name="Cheong K."/>
            <person name="Shin H.S."/>
            <person name="Kim S.B."/>
            <person name="Han K."/>
            <person name="Lee J."/>
            <person name="Park M."/>
            <person name="Lee H.A."/>
            <person name="Lee H.Y."/>
            <person name="Lee Y."/>
            <person name="Oh S."/>
            <person name="Lee J.H."/>
            <person name="Choi E."/>
            <person name="Choi E."/>
            <person name="Lee S.E."/>
            <person name="Jeon J."/>
            <person name="Kim H."/>
            <person name="Choi G."/>
            <person name="Song H."/>
            <person name="Lee J."/>
            <person name="Lee S.C."/>
            <person name="Kwon J.K."/>
            <person name="Lee H.Y."/>
            <person name="Koo N."/>
            <person name="Hong Y."/>
            <person name="Kim R.W."/>
            <person name="Kang W.H."/>
            <person name="Huh J.H."/>
            <person name="Kang B.C."/>
            <person name="Yang T.J."/>
            <person name="Lee Y.H."/>
            <person name="Bennetzen J.L."/>
            <person name="Choi D."/>
        </authorList>
    </citation>
    <scope>NUCLEOTIDE SEQUENCE [LARGE SCALE GENOMIC DNA]</scope>
    <source>
        <strain evidence="4">cv. PBC81</strain>
    </source>
</reference>
<feature type="domain" description="Glycoside hydrolase family 3 N-terminal" evidence="2">
    <location>
        <begin position="18"/>
        <end position="92"/>
    </location>
</feature>
<name>A0A2G2VNR6_CAPBA</name>
<accession>A0A2G2VNR6</accession>
<proteinExistence type="predicted"/>
<dbReference type="OrthoDB" id="416222at2759"/>
<dbReference type="Pfam" id="PF00933">
    <property type="entry name" value="Glyco_hydro_3"/>
    <property type="match status" value="1"/>
</dbReference>
<evidence type="ECO:0000256" key="1">
    <source>
        <dbReference type="ARBA" id="ARBA00022801"/>
    </source>
</evidence>
<dbReference type="InterPro" id="IPR001764">
    <property type="entry name" value="Glyco_hydro_3_N"/>
</dbReference>
<gene>
    <name evidence="3" type="ORF">CQW23_26428</name>
</gene>
<dbReference type="PANTHER" id="PTHR30620">
    <property type="entry name" value="PERIPLASMIC BETA-GLUCOSIDASE-RELATED"/>
    <property type="match status" value="1"/>
</dbReference>
<dbReference type="Gene3D" id="3.20.20.300">
    <property type="entry name" value="Glycoside hydrolase, family 3, N-terminal domain"/>
    <property type="match status" value="1"/>
</dbReference>
<dbReference type="EMBL" id="MLFT02000011">
    <property type="protein sequence ID" value="PHT34628.1"/>
    <property type="molecule type" value="Genomic_DNA"/>
</dbReference>
<dbReference type="STRING" id="33114.A0A2G2VNR6"/>